<dbReference type="HOGENOM" id="CLU_054549_0_0_11"/>
<protein>
    <submittedName>
        <fullName evidence="3">Competence protein F</fullName>
    </submittedName>
</protein>
<dbReference type="Gene3D" id="3.40.50.2020">
    <property type="match status" value="1"/>
</dbReference>
<dbReference type="EMBL" id="CP001854">
    <property type="protein sequence ID" value="ADB53014.1"/>
    <property type="molecule type" value="Genomic_DNA"/>
</dbReference>
<dbReference type="SUPFAM" id="SSF53271">
    <property type="entry name" value="PRTase-like"/>
    <property type="match status" value="1"/>
</dbReference>
<dbReference type="InterPro" id="IPR000836">
    <property type="entry name" value="PRTase_dom"/>
</dbReference>
<dbReference type="PANTHER" id="PTHR47505:SF1">
    <property type="entry name" value="DNA UTILIZATION PROTEIN YHGH"/>
    <property type="match status" value="1"/>
</dbReference>
<organism evidence="3 4">
    <name type="scientific">Conexibacter woesei (strain DSM 14684 / CCUG 47730 / CIP 108061 / JCM 11494 / NBRC 100937 / ID131577)</name>
    <dbReference type="NCBI Taxonomy" id="469383"/>
    <lineage>
        <taxon>Bacteria</taxon>
        <taxon>Bacillati</taxon>
        <taxon>Actinomycetota</taxon>
        <taxon>Thermoleophilia</taxon>
        <taxon>Solirubrobacterales</taxon>
        <taxon>Conexibacteraceae</taxon>
        <taxon>Conexibacter</taxon>
    </lineage>
</organism>
<dbReference type="STRING" id="469383.Cwoe_4601"/>
<sequence>MSPRRSSLPDLLLRARDELLAAVVPPACASCGHVLARAHQLLCDRCRAELPWLGPARCGCCGLPRPCGPPCPARDAAFSAAWAPLAYDGTARRLVAALKFGGALPVAQLMAAQIAAGAPRELLRDVVLVPVPLHPARRRARGFDQAGRIAGALADRSGLPLVRCLRRGGPATRQLGASRATRRASGRLAITVADAVPPRVLLVDDVHTTGATFDACARALRGAGAAEVAAVAYARALRR</sequence>
<dbReference type="OrthoDB" id="5244859at2"/>
<comment type="similarity">
    <text evidence="1">Belongs to the ComF/GntX family.</text>
</comment>
<dbReference type="KEGG" id="cwo:Cwoe_4601"/>
<dbReference type="InterPro" id="IPR044005">
    <property type="entry name" value="DZR_2"/>
</dbReference>
<dbReference type="RefSeq" id="WP_012936065.1">
    <property type="nucleotide sequence ID" value="NC_013739.1"/>
</dbReference>
<reference evidence="3 4" key="1">
    <citation type="journal article" date="2010" name="Stand. Genomic Sci.">
        <title>Complete genome sequence of Conexibacter woesei type strain (ID131577).</title>
        <authorList>
            <person name="Pukall R."/>
            <person name="Lapidus A."/>
            <person name="Glavina Del Rio T."/>
            <person name="Copeland A."/>
            <person name="Tice H."/>
            <person name="Cheng J.-F."/>
            <person name="Lucas S."/>
            <person name="Chen F."/>
            <person name="Nolan M."/>
            <person name="Bruce D."/>
            <person name="Goodwin L."/>
            <person name="Pitluck S."/>
            <person name="Mavromatis K."/>
            <person name="Ivanova N."/>
            <person name="Ovchinnikova G."/>
            <person name="Pati A."/>
            <person name="Chen A."/>
            <person name="Palaniappan K."/>
            <person name="Land M."/>
            <person name="Hauser L."/>
            <person name="Chang Y.-J."/>
            <person name="Jeffries C.D."/>
            <person name="Chain P."/>
            <person name="Meincke L."/>
            <person name="Sims D."/>
            <person name="Brettin T."/>
            <person name="Detter J.C."/>
            <person name="Rohde M."/>
            <person name="Goeker M."/>
            <person name="Bristow J."/>
            <person name="Eisen J.A."/>
            <person name="Markowitz V."/>
            <person name="Kyrpides N.C."/>
            <person name="Klenk H.-P."/>
            <person name="Hugenholtz P."/>
        </authorList>
    </citation>
    <scope>NUCLEOTIDE SEQUENCE [LARGE SCALE GENOMIC DNA]</scope>
    <source>
        <strain evidence="4">DSM 14684 / CIP 108061 / JCM 11494 / NBRC 100937 / ID131577</strain>
    </source>
</reference>
<gene>
    <name evidence="3" type="ordered locus">Cwoe_4601</name>
</gene>
<evidence type="ECO:0000259" key="2">
    <source>
        <dbReference type="Pfam" id="PF18912"/>
    </source>
</evidence>
<dbReference type="InterPro" id="IPR051910">
    <property type="entry name" value="ComF/GntX_DNA_util-trans"/>
</dbReference>
<dbReference type="CDD" id="cd06223">
    <property type="entry name" value="PRTases_typeI"/>
    <property type="match status" value="1"/>
</dbReference>
<evidence type="ECO:0000256" key="1">
    <source>
        <dbReference type="ARBA" id="ARBA00008007"/>
    </source>
</evidence>
<dbReference type="PANTHER" id="PTHR47505">
    <property type="entry name" value="DNA UTILIZATION PROTEIN YHGH"/>
    <property type="match status" value="1"/>
</dbReference>
<dbReference type="eggNOG" id="COG1040">
    <property type="taxonomic scope" value="Bacteria"/>
</dbReference>
<evidence type="ECO:0000313" key="4">
    <source>
        <dbReference type="Proteomes" id="UP000008229"/>
    </source>
</evidence>
<keyword evidence="4" id="KW-1185">Reference proteome</keyword>
<name>D3F919_CONWI</name>
<feature type="domain" description="Double zinc ribbon" evidence="2">
    <location>
        <begin position="19"/>
        <end position="72"/>
    </location>
</feature>
<proteinExistence type="inferred from homology"/>
<dbReference type="AlphaFoldDB" id="D3F919"/>
<dbReference type="InterPro" id="IPR029057">
    <property type="entry name" value="PRTase-like"/>
</dbReference>
<reference evidence="4" key="2">
    <citation type="submission" date="2010-01" db="EMBL/GenBank/DDBJ databases">
        <title>The complete genome of Conexibacter woesei DSM 14684.</title>
        <authorList>
            <consortium name="US DOE Joint Genome Institute (JGI-PGF)"/>
            <person name="Lucas S."/>
            <person name="Copeland A."/>
            <person name="Lapidus A."/>
            <person name="Glavina del Rio T."/>
            <person name="Dalin E."/>
            <person name="Tice H."/>
            <person name="Bruce D."/>
            <person name="Goodwin L."/>
            <person name="Pitluck S."/>
            <person name="Kyrpides N."/>
            <person name="Mavromatis K."/>
            <person name="Ivanova N."/>
            <person name="Mikhailova N."/>
            <person name="Chertkov O."/>
            <person name="Brettin T."/>
            <person name="Detter J.C."/>
            <person name="Han C."/>
            <person name="Larimer F."/>
            <person name="Land M."/>
            <person name="Hauser L."/>
            <person name="Markowitz V."/>
            <person name="Cheng J.-F."/>
            <person name="Hugenholtz P."/>
            <person name="Woyke T."/>
            <person name="Wu D."/>
            <person name="Pukall R."/>
            <person name="Steenblock K."/>
            <person name="Schneider S."/>
            <person name="Klenk H.-P."/>
            <person name="Eisen J.A."/>
        </authorList>
    </citation>
    <scope>NUCLEOTIDE SEQUENCE [LARGE SCALE GENOMIC DNA]</scope>
    <source>
        <strain evidence="4">DSM 14684 / CIP 108061 / JCM 11494 / NBRC 100937 / ID131577</strain>
    </source>
</reference>
<evidence type="ECO:0000313" key="3">
    <source>
        <dbReference type="EMBL" id="ADB53014.1"/>
    </source>
</evidence>
<dbReference type="Proteomes" id="UP000008229">
    <property type="component" value="Chromosome"/>
</dbReference>
<dbReference type="Pfam" id="PF18912">
    <property type="entry name" value="DZR_2"/>
    <property type="match status" value="1"/>
</dbReference>
<accession>D3F919</accession>